<keyword evidence="2" id="KW-1185">Reference proteome</keyword>
<evidence type="ECO:0000313" key="2">
    <source>
        <dbReference type="Proteomes" id="UP000187203"/>
    </source>
</evidence>
<name>A0A1R3IPF1_9ROSI</name>
<dbReference type="AlphaFoldDB" id="A0A1R3IPF1"/>
<evidence type="ECO:0000313" key="1">
    <source>
        <dbReference type="EMBL" id="OMO84451.1"/>
    </source>
</evidence>
<gene>
    <name evidence="1" type="ORF">COLO4_22059</name>
</gene>
<dbReference type="InterPro" id="IPR015915">
    <property type="entry name" value="Kelch-typ_b-propeller"/>
</dbReference>
<organism evidence="1 2">
    <name type="scientific">Corchorus olitorius</name>
    <dbReference type="NCBI Taxonomy" id="93759"/>
    <lineage>
        <taxon>Eukaryota</taxon>
        <taxon>Viridiplantae</taxon>
        <taxon>Streptophyta</taxon>
        <taxon>Embryophyta</taxon>
        <taxon>Tracheophyta</taxon>
        <taxon>Spermatophyta</taxon>
        <taxon>Magnoliopsida</taxon>
        <taxon>eudicotyledons</taxon>
        <taxon>Gunneridae</taxon>
        <taxon>Pentapetalae</taxon>
        <taxon>rosids</taxon>
        <taxon>malvids</taxon>
        <taxon>Malvales</taxon>
        <taxon>Malvaceae</taxon>
        <taxon>Grewioideae</taxon>
        <taxon>Apeibeae</taxon>
        <taxon>Corchorus</taxon>
    </lineage>
</organism>
<dbReference type="SUPFAM" id="SSF117281">
    <property type="entry name" value="Kelch motif"/>
    <property type="match status" value="1"/>
</dbReference>
<comment type="caution">
    <text evidence="1">The sequence shown here is derived from an EMBL/GenBank/DDBJ whole genome shotgun (WGS) entry which is preliminary data.</text>
</comment>
<dbReference type="OrthoDB" id="10490930at2759"/>
<dbReference type="EMBL" id="AWUE01017846">
    <property type="protein sequence ID" value="OMO84451.1"/>
    <property type="molecule type" value="Genomic_DNA"/>
</dbReference>
<reference evidence="2" key="1">
    <citation type="submission" date="2013-09" db="EMBL/GenBank/DDBJ databases">
        <title>Corchorus olitorius genome sequencing.</title>
        <authorList>
            <person name="Alam M."/>
            <person name="Haque M.S."/>
            <person name="Islam M.S."/>
            <person name="Emdad E.M."/>
            <person name="Islam M.M."/>
            <person name="Ahmed B."/>
            <person name="Halim A."/>
            <person name="Hossen Q.M.M."/>
            <person name="Hossain M.Z."/>
            <person name="Ahmed R."/>
            <person name="Khan M.M."/>
            <person name="Islam R."/>
            <person name="Rashid M.M."/>
            <person name="Khan S.A."/>
            <person name="Rahman M.S."/>
            <person name="Alam M."/>
            <person name="Yahiya A.S."/>
            <person name="Khan M.S."/>
            <person name="Azam M.S."/>
            <person name="Haque T."/>
            <person name="Lashkar M.Z.H."/>
            <person name="Akhand A.I."/>
            <person name="Morshed G."/>
            <person name="Roy S."/>
            <person name="Uddin K.S."/>
            <person name="Rabeya T."/>
            <person name="Hossain A.S."/>
            <person name="Chowdhury A."/>
            <person name="Snigdha A.R."/>
            <person name="Mortoza M.S."/>
            <person name="Matin S.A."/>
            <person name="Hoque S.M.E."/>
            <person name="Islam M.K."/>
            <person name="Roy D.K."/>
            <person name="Haider R."/>
            <person name="Moosa M.M."/>
            <person name="Elias S.M."/>
            <person name="Hasan A.M."/>
            <person name="Jahan S."/>
            <person name="Shafiuddin M."/>
            <person name="Mahmood N."/>
            <person name="Shommy N.S."/>
        </authorList>
    </citation>
    <scope>NUCLEOTIDE SEQUENCE [LARGE SCALE GENOMIC DNA]</scope>
    <source>
        <strain evidence="2">cv. O-4</strain>
    </source>
</reference>
<accession>A0A1R3IPF1</accession>
<dbReference type="Proteomes" id="UP000187203">
    <property type="component" value="Unassembled WGS sequence"/>
</dbReference>
<sequence length="203" mass="23587">MAIKLFYETADNVHRFSLNHTSHPPPNEPDVVYPPGSSHFMFYDEENQPRMSYIDCAKLWVSNAMGEDFEELRQLSTPRVSSCVTIVMYPWVLILGGRIDFHVGSWVEILCLGDGRRESRNVATPFQVSWRSKETEVVSYTYNKDRTLVFLVFDSAQSEDRVVSFDTTSFVWTKISLEEPLRGLVITLEDFIYIWGEMGWYMV</sequence>
<protein>
    <submittedName>
        <fullName evidence="1">Kelch-type beta propeller</fullName>
    </submittedName>
</protein>
<proteinExistence type="predicted"/>